<dbReference type="CDD" id="cd06261">
    <property type="entry name" value="TM_PBP2"/>
    <property type="match status" value="1"/>
</dbReference>
<keyword evidence="3" id="KW-1003">Cell membrane</keyword>
<evidence type="ECO:0000313" key="10">
    <source>
        <dbReference type="EMBL" id="OYD15139.1"/>
    </source>
</evidence>
<dbReference type="Proteomes" id="UP000215215">
    <property type="component" value="Unassembled WGS sequence"/>
</dbReference>
<dbReference type="InterPro" id="IPR035906">
    <property type="entry name" value="MetI-like_sf"/>
</dbReference>
<evidence type="ECO:0000259" key="9">
    <source>
        <dbReference type="PROSITE" id="PS50928"/>
    </source>
</evidence>
<evidence type="ECO:0000313" key="11">
    <source>
        <dbReference type="Proteomes" id="UP000215215"/>
    </source>
</evidence>
<comment type="caution">
    <text evidence="10">The sequence shown here is derived from an EMBL/GenBank/DDBJ whole genome shotgun (WGS) entry which is preliminary data.</text>
</comment>
<evidence type="ECO:0000256" key="4">
    <source>
        <dbReference type="ARBA" id="ARBA00022519"/>
    </source>
</evidence>
<sequence>MRYTKKILIITFLLCFAIFIISPFLIIVVTSFAKGWFGKQWLPQEWTFDWYHWAFQVANVGAILKNSLIIAALAIGMSLFIGLSTAWAIARRPIPGKEILYSIILLPRMIPPITYALGISNIFYRLNLIDTHLGVALAHVTLCLPFGILILSSTFEGLDQRLIEAAEVCGASRWRTFFHVILPLVMPGILAAIIFTFTTSYNEFTLTIMTYGPHTVTLPVKTYLVIGDGYWEVASAISSILLIPSLIVLIVILRSLKPEKIVGG</sequence>
<dbReference type="PROSITE" id="PS50928">
    <property type="entry name" value="ABC_TM1"/>
    <property type="match status" value="1"/>
</dbReference>
<feature type="transmembrane region" description="Helical" evidence="8">
    <location>
        <begin position="176"/>
        <end position="197"/>
    </location>
</feature>
<feature type="transmembrane region" description="Helical" evidence="8">
    <location>
        <begin position="68"/>
        <end position="90"/>
    </location>
</feature>
<dbReference type="GO" id="GO:0005886">
    <property type="term" value="C:plasma membrane"/>
    <property type="evidence" value="ECO:0007669"/>
    <property type="project" value="UniProtKB-SubCell"/>
</dbReference>
<feature type="transmembrane region" description="Helical" evidence="8">
    <location>
        <begin position="99"/>
        <end position="124"/>
    </location>
</feature>
<dbReference type="Pfam" id="PF00528">
    <property type="entry name" value="BPD_transp_1"/>
    <property type="match status" value="1"/>
</dbReference>
<dbReference type="Gene3D" id="1.10.3720.10">
    <property type="entry name" value="MetI-like"/>
    <property type="match status" value="1"/>
</dbReference>
<feature type="non-terminal residue" evidence="10">
    <location>
        <position position="264"/>
    </location>
</feature>
<evidence type="ECO:0000256" key="6">
    <source>
        <dbReference type="ARBA" id="ARBA00022989"/>
    </source>
</evidence>
<name>A0A235BSY7_UNCW3</name>
<dbReference type="PANTHER" id="PTHR43357:SF4">
    <property type="entry name" value="INNER MEMBRANE ABC TRANSPORTER PERMEASE PROTEIN YDCV"/>
    <property type="match status" value="1"/>
</dbReference>
<keyword evidence="7 8" id="KW-0472">Membrane</keyword>
<dbReference type="SUPFAM" id="SSF161098">
    <property type="entry name" value="MetI-like"/>
    <property type="match status" value="1"/>
</dbReference>
<keyword evidence="5 8" id="KW-0812">Transmembrane</keyword>
<proteinExistence type="inferred from homology"/>
<protein>
    <recommendedName>
        <fullName evidence="9">ABC transmembrane type-1 domain-containing protein</fullName>
    </recommendedName>
</protein>
<evidence type="ECO:0000256" key="2">
    <source>
        <dbReference type="ARBA" id="ARBA00022448"/>
    </source>
</evidence>
<gene>
    <name evidence="10" type="ORF">CH333_06495</name>
</gene>
<organism evidence="10 11">
    <name type="scientific">candidate division WOR-3 bacterium JGI_Cruoil_03_44_89</name>
    <dbReference type="NCBI Taxonomy" id="1973748"/>
    <lineage>
        <taxon>Bacteria</taxon>
        <taxon>Bacteria division WOR-3</taxon>
    </lineage>
</organism>
<accession>A0A235BSY7</accession>
<feature type="transmembrane region" description="Helical" evidence="8">
    <location>
        <begin position="136"/>
        <end position="155"/>
    </location>
</feature>
<comment type="similarity">
    <text evidence="8">Belongs to the binding-protein-dependent transport system permease family.</text>
</comment>
<feature type="transmembrane region" description="Helical" evidence="8">
    <location>
        <begin position="7"/>
        <end position="33"/>
    </location>
</feature>
<evidence type="ECO:0000256" key="5">
    <source>
        <dbReference type="ARBA" id="ARBA00022692"/>
    </source>
</evidence>
<dbReference type="EMBL" id="NOZQ01000141">
    <property type="protein sequence ID" value="OYD15139.1"/>
    <property type="molecule type" value="Genomic_DNA"/>
</dbReference>
<evidence type="ECO:0000256" key="1">
    <source>
        <dbReference type="ARBA" id="ARBA00004429"/>
    </source>
</evidence>
<reference evidence="10 11" key="1">
    <citation type="submission" date="2017-07" db="EMBL/GenBank/DDBJ databases">
        <title>Recovery of genomes from metagenomes via a dereplication, aggregation, and scoring strategy.</title>
        <authorList>
            <person name="Sieber C.M."/>
            <person name="Probst A.J."/>
            <person name="Sharrar A."/>
            <person name="Thomas B.C."/>
            <person name="Hess M."/>
            <person name="Tringe S.G."/>
            <person name="Banfield J.F."/>
        </authorList>
    </citation>
    <scope>NUCLEOTIDE SEQUENCE [LARGE SCALE GENOMIC DNA]</scope>
    <source>
        <strain evidence="10">JGI_Cruoil_03_44_89</strain>
    </source>
</reference>
<dbReference type="AlphaFoldDB" id="A0A235BSY7"/>
<comment type="subcellular location">
    <subcellularLocation>
        <location evidence="1">Cell inner membrane</location>
        <topology evidence="1">Multi-pass membrane protein</topology>
    </subcellularLocation>
    <subcellularLocation>
        <location evidence="8">Cell membrane</location>
        <topology evidence="8">Multi-pass membrane protein</topology>
    </subcellularLocation>
</comment>
<feature type="domain" description="ABC transmembrane type-1" evidence="9">
    <location>
        <begin position="64"/>
        <end position="252"/>
    </location>
</feature>
<dbReference type="GO" id="GO:0055085">
    <property type="term" value="P:transmembrane transport"/>
    <property type="evidence" value="ECO:0007669"/>
    <property type="project" value="InterPro"/>
</dbReference>
<keyword evidence="6 8" id="KW-1133">Transmembrane helix</keyword>
<keyword evidence="2 8" id="KW-0813">Transport</keyword>
<keyword evidence="4" id="KW-0997">Cell inner membrane</keyword>
<feature type="transmembrane region" description="Helical" evidence="8">
    <location>
        <begin position="233"/>
        <end position="253"/>
    </location>
</feature>
<dbReference type="InterPro" id="IPR000515">
    <property type="entry name" value="MetI-like"/>
</dbReference>
<evidence type="ECO:0000256" key="8">
    <source>
        <dbReference type="RuleBase" id="RU363032"/>
    </source>
</evidence>
<dbReference type="PANTHER" id="PTHR43357">
    <property type="entry name" value="INNER MEMBRANE ABC TRANSPORTER PERMEASE PROTEIN YDCV"/>
    <property type="match status" value="1"/>
</dbReference>
<evidence type="ECO:0000256" key="7">
    <source>
        <dbReference type="ARBA" id="ARBA00023136"/>
    </source>
</evidence>
<evidence type="ECO:0000256" key="3">
    <source>
        <dbReference type="ARBA" id="ARBA00022475"/>
    </source>
</evidence>